<evidence type="ECO:0000256" key="6">
    <source>
        <dbReference type="ARBA" id="ARBA00023136"/>
    </source>
</evidence>
<sequence length="235" mass="25374">MSSAANEVAKTCMQTADVSEQGLAATRNGKEVIARSTSEVNKLGSSIQSSSKVIQELEKETVNINNILSTIQQIAEQTNLLALNAAIEAARAGEQGRGFAVVADEVRHLAKRTQDSTGEINHILNLLVSRIKEVTVSMNQSLVESEGAIRSSEEVLAAFESIEGKVQMIRDMTMQIATATEEQHLVTEEINQNIVTINDAVAQISAQAAEVESYAEEQSALSSELKTLVGRFRTD</sequence>
<proteinExistence type="inferred from homology"/>
<evidence type="ECO:0000256" key="8">
    <source>
        <dbReference type="ARBA" id="ARBA00029447"/>
    </source>
</evidence>
<evidence type="ECO:0000256" key="1">
    <source>
        <dbReference type="ARBA" id="ARBA00004429"/>
    </source>
</evidence>
<name>A0ABW7M7K5_9GAMM</name>
<evidence type="ECO:0000256" key="2">
    <source>
        <dbReference type="ARBA" id="ARBA00022500"/>
    </source>
</evidence>
<dbReference type="PROSITE" id="PS50111">
    <property type="entry name" value="CHEMOTAXIS_TRANSDUC_2"/>
    <property type="match status" value="1"/>
</dbReference>
<comment type="caution">
    <text evidence="12">The sequence shown here is derived from an EMBL/GenBank/DDBJ whole genome shotgun (WGS) entry which is preliminary data.</text>
</comment>
<dbReference type="PANTHER" id="PTHR32089:SF119">
    <property type="entry name" value="METHYL-ACCEPTING CHEMOTAXIS PROTEIN CTPL"/>
    <property type="match status" value="1"/>
</dbReference>
<dbReference type="InterPro" id="IPR004089">
    <property type="entry name" value="MCPsignal_dom"/>
</dbReference>
<keyword evidence="5" id="KW-1133">Transmembrane helix</keyword>
<keyword evidence="6" id="KW-0472">Membrane</keyword>
<evidence type="ECO:0000313" key="13">
    <source>
        <dbReference type="Proteomes" id="UP001609932"/>
    </source>
</evidence>
<keyword evidence="3" id="KW-1003">Cell membrane</keyword>
<evidence type="ECO:0000256" key="7">
    <source>
        <dbReference type="ARBA" id="ARBA00023224"/>
    </source>
</evidence>
<evidence type="ECO:0000256" key="3">
    <source>
        <dbReference type="ARBA" id="ARBA00022519"/>
    </source>
</evidence>
<evidence type="ECO:0000256" key="5">
    <source>
        <dbReference type="ARBA" id="ARBA00022989"/>
    </source>
</evidence>
<dbReference type="InterPro" id="IPR004090">
    <property type="entry name" value="Chemotax_Me-accpt_rcpt"/>
</dbReference>
<organism evidence="12 13">
    <name type="scientific">Ectopseudomonas khazarica</name>
    <dbReference type="NCBI Taxonomy" id="2502979"/>
    <lineage>
        <taxon>Bacteria</taxon>
        <taxon>Pseudomonadati</taxon>
        <taxon>Pseudomonadota</taxon>
        <taxon>Gammaproteobacteria</taxon>
        <taxon>Pseudomonadales</taxon>
        <taxon>Pseudomonadaceae</taxon>
        <taxon>Ectopseudomonas</taxon>
    </lineage>
</organism>
<evidence type="ECO:0000313" key="12">
    <source>
        <dbReference type="EMBL" id="MFH6597130.1"/>
    </source>
</evidence>
<evidence type="ECO:0000256" key="9">
    <source>
        <dbReference type="PROSITE-ProRule" id="PRU00284"/>
    </source>
</evidence>
<comment type="subcellular location">
    <subcellularLocation>
        <location evidence="1">Cell inner membrane</location>
        <topology evidence="1">Multi-pass membrane protein</topology>
    </subcellularLocation>
</comment>
<keyword evidence="2" id="KW-0145">Chemotaxis</keyword>
<evidence type="ECO:0000256" key="4">
    <source>
        <dbReference type="ARBA" id="ARBA00022692"/>
    </source>
</evidence>
<dbReference type="InterPro" id="IPR000727">
    <property type="entry name" value="T_SNARE_dom"/>
</dbReference>
<keyword evidence="7 9" id="KW-0807">Transducer</keyword>
<evidence type="ECO:0000259" key="10">
    <source>
        <dbReference type="PROSITE" id="PS50111"/>
    </source>
</evidence>
<feature type="domain" description="Methyl-accepting transducer" evidence="10">
    <location>
        <begin position="1"/>
        <end position="198"/>
    </location>
</feature>
<keyword evidence="13" id="KW-1185">Reference proteome</keyword>
<keyword evidence="3" id="KW-0997">Cell inner membrane</keyword>
<dbReference type="PANTHER" id="PTHR32089">
    <property type="entry name" value="METHYL-ACCEPTING CHEMOTAXIS PROTEIN MCPB"/>
    <property type="match status" value="1"/>
</dbReference>
<accession>A0ABW7M7K5</accession>
<dbReference type="Pfam" id="PF00015">
    <property type="entry name" value="MCPsignal"/>
    <property type="match status" value="1"/>
</dbReference>
<feature type="domain" description="T-SNARE coiled-coil homology" evidence="11">
    <location>
        <begin position="149"/>
        <end position="211"/>
    </location>
</feature>
<protein>
    <submittedName>
        <fullName evidence="12">Methyl-accepting chemotaxis protein</fullName>
    </submittedName>
</protein>
<comment type="similarity">
    <text evidence="8">Belongs to the methyl-accepting chemotaxis (MCP) protein family.</text>
</comment>
<reference evidence="12 13" key="1">
    <citation type="submission" date="2024-09" db="EMBL/GenBank/DDBJ databases">
        <title>Elucidation of the Bokeelamides from Bacteria Associated with Moon Snail Egg Collars.</title>
        <authorList>
            <person name="Campbell R."/>
            <person name="Piedl K."/>
            <person name="Mevers E."/>
        </authorList>
    </citation>
    <scope>NUCLEOTIDE SEQUENCE [LARGE SCALE GENOMIC DNA]</scope>
    <source>
        <strain evidence="12 13">EM133</strain>
    </source>
</reference>
<keyword evidence="4" id="KW-0812">Transmembrane</keyword>
<dbReference type="Proteomes" id="UP001609932">
    <property type="component" value="Unassembled WGS sequence"/>
</dbReference>
<dbReference type="PROSITE" id="PS50192">
    <property type="entry name" value="T_SNARE"/>
    <property type="match status" value="1"/>
</dbReference>
<dbReference type="PRINTS" id="PR00260">
    <property type="entry name" value="CHEMTRNSDUCR"/>
</dbReference>
<dbReference type="SUPFAM" id="SSF58104">
    <property type="entry name" value="Methyl-accepting chemotaxis protein (MCP) signaling domain"/>
    <property type="match status" value="1"/>
</dbReference>
<evidence type="ECO:0000259" key="11">
    <source>
        <dbReference type="PROSITE" id="PS50192"/>
    </source>
</evidence>
<dbReference type="Gene3D" id="1.10.287.950">
    <property type="entry name" value="Methyl-accepting chemotaxis protein"/>
    <property type="match status" value="1"/>
</dbReference>
<dbReference type="EMBL" id="JBHEGD010000001">
    <property type="protein sequence ID" value="MFH6597130.1"/>
    <property type="molecule type" value="Genomic_DNA"/>
</dbReference>
<gene>
    <name evidence="12" type="ORF">ACEVAQ_00110</name>
</gene>
<dbReference type="SMART" id="SM00283">
    <property type="entry name" value="MA"/>
    <property type="match status" value="1"/>
</dbReference>